<feature type="binding site" evidence="8">
    <location>
        <position position="171"/>
    </location>
    <ligand>
        <name>chlorophyll a</name>
        <dbReference type="ChEBI" id="CHEBI:58416"/>
        <label>1</label>
    </ligand>
</feature>
<dbReference type="GO" id="GO:0009507">
    <property type="term" value="C:chloroplast"/>
    <property type="evidence" value="ECO:0007669"/>
    <property type="project" value="UniProtKB-SubCell"/>
</dbReference>
<dbReference type="Proteomes" id="UP001516023">
    <property type="component" value="Unassembled WGS sequence"/>
</dbReference>
<dbReference type="GO" id="GO:0030076">
    <property type="term" value="C:light-harvesting complex"/>
    <property type="evidence" value="ECO:0007669"/>
    <property type="project" value="UniProtKB-KW"/>
</dbReference>
<feature type="binding site" description="axial binding residue" evidence="8">
    <location>
        <position position="74"/>
    </location>
    <ligand>
        <name>chlorophyll b</name>
        <dbReference type="ChEBI" id="CHEBI:61721"/>
        <label>1</label>
    </ligand>
    <ligandPart>
        <name>Mg</name>
        <dbReference type="ChEBI" id="CHEBI:25107"/>
    </ligandPart>
</feature>
<feature type="binding site" evidence="8">
    <location>
        <position position="55"/>
    </location>
    <ligand>
        <name>chlorophyll a</name>
        <dbReference type="ChEBI" id="CHEBI:58416"/>
        <label>1</label>
    </ligand>
</feature>
<evidence type="ECO:0000313" key="10">
    <source>
        <dbReference type="EMBL" id="KAL3788936.1"/>
    </source>
</evidence>
<keyword evidence="9" id="KW-0732">Signal</keyword>
<comment type="function">
    <text evidence="1">The light-harvesting complex (LHC) functions as a light receptor, it captures and delivers excitation energy to photosystems with which it is closely associated. Energy is transferred from the carotenoid and chlorophyll C (or B) to chlorophyll A and the photosynthetic reaction centers where it is used to synthesize ATP and reducing power.</text>
</comment>
<protein>
    <submittedName>
        <fullName evidence="10">Uncharacterized protein</fullName>
    </submittedName>
</protein>
<feature type="binding site" evidence="8">
    <location>
        <position position="173"/>
    </location>
    <ligand>
        <name>chlorophyll a</name>
        <dbReference type="ChEBI" id="CHEBI:58416"/>
        <label>1</label>
    </ligand>
</feature>
<comment type="subcellular location">
    <subcellularLocation>
        <location evidence="2">Plastid</location>
        <location evidence="2">Chloroplast</location>
    </subcellularLocation>
</comment>
<evidence type="ECO:0000256" key="9">
    <source>
        <dbReference type="SAM" id="SignalP"/>
    </source>
</evidence>
<keyword evidence="8" id="KW-0157">Chromophore</keyword>
<evidence type="ECO:0000256" key="4">
    <source>
        <dbReference type="ARBA" id="ARBA00022528"/>
    </source>
</evidence>
<sequence length="221" mass="24042">MKSVAAILALAASASAFAPAPTTRASTQVDAVWDNYSGGVDFKGGEFKFDPLGLSETYSPLVPFFRESEIRHGRTAMLAVVGFIAADFVRIPGDAYSFASIPKVVDAHDVLLQGPMHQLLLWISLWDIVITYPSIQATMKGEREPGDFGWTFLAPKDSAAMEKKKVSELMNGRLAMMAVGGIATQSVLSGHGFPTYKLTIRWLRSGVQEKVSRKKDNPCTI</sequence>
<keyword evidence="11" id="KW-1185">Reference proteome</keyword>
<dbReference type="SUPFAM" id="SSF103511">
    <property type="entry name" value="Chlorophyll a-b binding protein"/>
    <property type="match status" value="1"/>
</dbReference>
<comment type="similarity">
    <text evidence="3">Belongs to the fucoxanthin chlorophyll protein family.</text>
</comment>
<dbReference type="Gene3D" id="1.10.3460.10">
    <property type="entry name" value="Chlorophyll a/b binding protein domain"/>
    <property type="match status" value="1"/>
</dbReference>
<reference evidence="10 11" key="1">
    <citation type="journal article" date="2020" name="G3 (Bethesda)">
        <title>Improved Reference Genome for Cyclotella cryptica CCMP332, a Model for Cell Wall Morphogenesis, Salinity Adaptation, and Lipid Production in Diatoms (Bacillariophyta).</title>
        <authorList>
            <person name="Roberts W.R."/>
            <person name="Downey K.M."/>
            <person name="Ruck E.C."/>
            <person name="Traller J.C."/>
            <person name="Alverson A.J."/>
        </authorList>
    </citation>
    <scope>NUCLEOTIDE SEQUENCE [LARGE SCALE GENOMIC DNA]</scope>
    <source>
        <strain evidence="10 11">CCMP332</strain>
    </source>
</reference>
<comment type="caution">
    <text evidence="10">The sequence shown here is derived from an EMBL/GenBank/DDBJ whole genome shotgun (WGS) entry which is preliminary data.</text>
</comment>
<keyword evidence="6" id="KW-0934">Plastid</keyword>
<feature type="binding site" evidence="8">
    <location>
        <position position="111"/>
    </location>
    <ligand>
        <name>chlorophyll a</name>
        <dbReference type="ChEBI" id="CHEBI:58416"/>
        <label>1</label>
    </ligand>
</feature>
<evidence type="ECO:0000256" key="3">
    <source>
        <dbReference type="ARBA" id="ARBA00005933"/>
    </source>
</evidence>
<dbReference type="GO" id="GO:0015979">
    <property type="term" value="P:photosynthesis"/>
    <property type="evidence" value="ECO:0007669"/>
    <property type="project" value="UniProtKB-KW"/>
</dbReference>
<evidence type="ECO:0000256" key="8">
    <source>
        <dbReference type="PIRSR" id="PIRSR601344-1"/>
    </source>
</evidence>
<proteinExistence type="inferred from homology"/>
<keyword evidence="5" id="KW-0602">Photosynthesis</keyword>
<feature type="binding site" evidence="8">
    <location>
        <position position="185"/>
    </location>
    <ligand>
        <name>chlorophyll b</name>
        <dbReference type="ChEBI" id="CHEBI:61721"/>
        <label>2</label>
    </ligand>
</feature>
<evidence type="ECO:0000256" key="7">
    <source>
        <dbReference type="ARBA" id="ARBA00023243"/>
    </source>
</evidence>
<evidence type="ECO:0000256" key="5">
    <source>
        <dbReference type="ARBA" id="ARBA00022531"/>
    </source>
</evidence>
<evidence type="ECO:0000256" key="1">
    <source>
        <dbReference type="ARBA" id="ARBA00004022"/>
    </source>
</evidence>
<dbReference type="EMBL" id="JABMIG020000149">
    <property type="protein sequence ID" value="KAL3788936.1"/>
    <property type="molecule type" value="Genomic_DNA"/>
</dbReference>
<keyword evidence="7" id="KW-0437">Light-harvesting polypeptide</keyword>
<accession>A0ABD3PMH6</accession>
<evidence type="ECO:0000313" key="11">
    <source>
        <dbReference type="Proteomes" id="UP001516023"/>
    </source>
</evidence>
<dbReference type="InterPro" id="IPR022796">
    <property type="entry name" value="Chloroa_b-bind"/>
</dbReference>
<feature type="signal peptide" evidence="9">
    <location>
        <begin position="1"/>
        <end position="16"/>
    </location>
</feature>
<name>A0ABD3PMH6_9STRA</name>
<keyword evidence="8" id="KW-0148">Chlorophyll</keyword>
<dbReference type="AlphaFoldDB" id="A0ABD3PMH6"/>
<dbReference type="InterPro" id="IPR001344">
    <property type="entry name" value="Chloro_AB-bd_pln"/>
</dbReference>
<dbReference type="Pfam" id="PF00504">
    <property type="entry name" value="Chloroa_b-bind"/>
    <property type="match status" value="1"/>
</dbReference>
<evidence type="ECO:0000256" key="6">
    <source>
        <dbReference type="ARBA" id="ARBA00022640"/>
    </source>
</evidence>
<feature type="chain" id="PRO_5044821089" evidence="9">
    <location>
        <begin position="17"/>
        <end position="221"/>
    </location>
</feature>
<gene>
    <name evidence="10" type="ORF">HJC23_000220</name>
</gene>
<feature type="binding site" evidence="8">
    <location>
        <position position="69"/>
    </location>
    <ligand>
        <name>chlorophyll a</name>
        <dbReference type="ChEBI" id="CHEBI:58416"/>
        <label>1</label>
    </ligand>
</feature>
<dbReference type="PANTHER" id="PTHR21649">
    <property type="entry name" value="CHLOROPHYLL A/B BINDING PROTEIN"/>
    <property type="match status" value="1"/>
</dbReference>
<evidence type="ECO:0000256" key="2">
    <source>
        <dbReference type="ARBA" id="ARBA00004229"/>
    </source>
</evidence>
<feature type="binding site" evidence="8">
    <location>
        <position position="168"/>
    </location>
    <ligand>
        <name>chlorophyll b</name>
        <dbReference type="ChEBI" id="CHEBI:61721"/>
        <label>4</label>
    </ligand>
</feature>
<feature type="binding site" evidence="8">
    <location>
        <position position="72"/>
    </location>
    <ligand>
        <name>chlorophyll a</name>
        <dbReference type="ChEBI" id="CHEBI:58416"/>
        <label>1</label>
    </ligand>
</feature>
<keyword evidence="4" id="KW-0150">Chloroplast</keyword>
<organism evidence="10 11">
    <name type="scientific">Cyclotella cryptica</name>
    <dbReference type="NCBI Taxonomy" id="29204"/>
    <lineage>
        <taxon>Eukaryota</taxon>
        <taxon>Sar</taxon>
        <taxon>Stramenopiles</taxon>
        <taxon>Ochrophyta</taxon>
        <taxon>Bacillariophyta</taxon>
        <taxon>Coscinodiscophyceae</taxon>
        <taxon>Thalassiosirophycidae</taxon>
        <taxon>Stephanodiscales</taxon>
        <taxon>Stephanodiscaceae</taxon>
        <taxon>Cyclotella</taxon>
    </lineage>
</organism>